<gene>
    <name evidence="1" type="ORF">SISSUDRAFT_536128</name>
</gene>
<dbReference type="Proteomes" id="UP000076798">
    <property type="component" value="Unassembled WGS sequence"/>
</dbReference>
<reference evidence="1 2" key="1">
    <citation type="journal article" date="2016" name="Mol. Biol. Evol.">
        <title>Comparative Genomics of Early-Diverging Mushroom-Forming Fungi Provides Insights into the Origins of Lignocellulose Decay Capabilities.</title>
        <authorList>
            <person name="Nagy L.G."/>
            <person name="Riley R."/>
            <person name="Tritt A."/>
            <person name="Adam C."/>
            <person name="Daum C."/>
            <person name="Floudas D."/>
            <person name="Sun H."/>
            <person name="Yadav J.S."/>
            <person name="Pangilinan J."/>
            <person name="Larsson K.H."/>
            <person name="Matsuura K."/>
            <person name="Barry K."/>
            <person name="Labutti K."/>
            <person name="Kuo R."/>
            <person name="Ohm R.A."/>
            <person name="Bhattacharya S.S."/>
            <person name="Shirouzu T."/>
            <person name="Yoshinaga Y."/>
            <person name="Martin F.M."/>
            <person name="Grigoriev I.V."/>
            <person name="Hibbett D.S."/>
        </authorList>
    </citation>
    <scope>NUCLEOTIDE SEQUENCE [LARGE SCALE GENOMIC DNA]</scope>
    <source>
        <strain evidence="1 2">HHB10207 ss-3</strain>
    </source>
</reference>
<keyword evidence="2" id="KW-1185">Reference proteome</keyword>
<proteinExistence type="predicted"/>
<name>A0A165XRZ2_9AGAM</name>
<organism evidence="1 2">
    <name type="scientific">Sistotremastrum suecicum HHB10207 ss-3</name>
    <dbReference type="NCBI Taxonomy" id="1314776"/>
    <lineage>
        <taxon>Eukaryota</taxon>
        <taxon>Fungi</taxon>
        <taxon>Dikarya</taxon>
        <taxon>Basidiomycota</taxon>
        <taxon>Agaricomycotina</taxon>
        <taxon>Agaricomycetes</taxon>
        <taxon>Sistotremastrales</taxon>
        <taxon>Sistotremastraceae</taxon>
        <taxon>Sistotremastrum</taxon>
    </lineage>
</organism>
<protein>
    <recommendedName>
        <fullName evidence="3">Protein kinase domain-containing protein</fullName>
    </recommendedName>
</protein>
<dbReference type="AlphaFoldDB" id="A0A165XRZ2"/>
<evidence type="ECO:0000313" key="2">
    <source>
        <dbReference type="Proteomes" id="UP000076798"/>
    </source>
</evidence>
<accession>A0A165XRZ2</accession>
<evidence type="ECO:0000313" key="1">
    <source>
        <dbReference type="EMBL" id="KZT32482.1"/>
    </source>
</evidence>
<sequence length="96" mass="11005">MVDFTGKRRAVILRRFEMNPEVEDEDRGLEEFKRELKLRGDLLNRHLARVLGVASSNTGRTKMIVVEAGTIPAYDHLQNLIQISSGTQRVLERRVS</sequence>
<dbReference type="EMBL" id="KV428328">
    <property type="protein sequence ID" value="KZT32482.1"/>
    <property type="molecule type" value="Genomic_DNA"/>
</dbReference>
<evidence type="ECO:0008006" key="3">
    <source>
        <dbReference type="Google" id="ProtNLM"/>
    </source>
</evidence>